<protein>
    <submittedName>
        <fullName evidence="2">Uncharacterized protein</fullName>
    </submittedName>
</protein>
<dbReference type="EMBL" id="JADWDJ010000015">
    <property type="protein sequence ID" value="KAG5269131.1"/>
    <property type="molecule type" value="Genomic_DNA"/>
</dbReference>
<dbReference type="Proteomes" id="UP000823561">
    <property type="component" value="Chromosome 15"/>
</dbReference>
<evidence type="ECO:0000313" key="3">
    <source>
        <dbReference type="Proteomes" id="UP000823561"/>
    </source>
</evidence>
<reference evidence="2" key="1">
    <citation type="submission" date="2020-10" db="EMBL/GenBank/DDBJ databases">
        <title>Chromosome-scale genome assembly of the Allis shad, Alosa alosa.</title>
        <authorList>
            <person name="Margot Z."/>
            <person name="Christophe K."/>
            <person name="Cabau C."/>
            <person name="Louis A."/>
            <person name="Berthelot C."/>
            <person name="Parey E."/>
            <person name="Roest Crollius H."/>
            <person name="Montfort J."/>
            <person name="Robinson-Rechavi M."/>
            <person name="Bucao C."/>
            <person name="Bouchez O."/>
            <person name="Gislard M."/>
            <person name="Lluch J."/>
            <person name="Milhes M."/>
            <person name="Lampietro C."/>
            <person name="Lopez Roques C."/>
            <person name="Donnadieu C."/>
            <person name="Braasch I."/>
            <person name="Desvignes T."/>
            <person name="Postlethwait J."/>
            <person name="Bobe J."/>
            <person name="Guiguen Y."/>
        </authorList>
    </citation>
    <scope>NUCLEOTIDE SEQUENCE</scope>
    <source>
        <strain evidence="2">M-15738</strain>
        <tissue evidence="2">Blood</tissue>
    </source>
</reference>
<keyword evidence="3" id="KW-1185">Reference proteome</keyword>
<evidence type="ECO:0000313" key="2">
    <source>
        <dbReference type="EMBL" id="KAG5269131.1"/>
    </source>
</evidence>
<keyword evidence="1" id="KW-0732">Signal</keyword>
<name>A0AAV6G5H3_9TELE</name>
<comment type="caution">
    <text evidence="2">The sequence shown here is derived from an EMBL/GenBank/DDBJ whole genome shotgun (WGS) entry which is preliminary data.</text>
</comment>
<gene>
    <name evidence="2" type="ORF">AALO_G00198610</name>
</gene>
<organism evidence="2 3">
    <name type="scientific">Alosa alosa</name>
    <name type="common">allis shad</name>
    <dbReference type="NCBI Taxonomy" id="278164"/>
    <lineage>
        <taxon>Eukaryota</taxon>
        <taxon>Metazoa</taxon>
        <taxon>Chordata</taxon>
        <taxon>Craniata</taxon>
        <taxon>Vertebrata</taxon>
        <taxon>Euteleostomi</taxon>
        <taxon>Actinopterygii</taxon>
        <taxon>Neopterygii</taxon>
        <taxon>Teleostei</taxon>
        <taxon>Clupei</taxon>
        <taxon>Clupeiformes</taxon>
        <taxon>Clupeoidei</taxon>
        <taxon>Clupeidae</taxon>
        <taxon>Alosa</taxon>
    </lineage>
</organism>
<accession>A0AAV6G5H3</accession>
<dbReference type="InterPro" id="IPR028994">
    <property type="entry name" value="Integrin_alpha_N"/>
</dbReference>
<dbReference type="AlphaFoldDB" id="A0AAV6G5H3"/>
<feature type="signal peptide" evidence="1">
    <location>
        <begin position="1"/>
        <end position="16"/>
    </location>
</feature>
<feature type="chain" id="PRO_5043944218" evidence="1">
    <location>
        <begin position="17"/>
        <end position="152"/>
    </location>
</feature>
<evidence type="ECO:0000256" key="1">
    <source>
        <dbReference type="SAM" id="SignalP"/>
    </source>
</evidence>
<sequence length="152" mass="16720">MKTVFLLLTALVTTAGFNILKDAVVVINEGEPLFGQETIQSKNGILVTSPTSGKLFRCELNGNCTVVTEDTAKGLRPIQSASSMLTGQTEEEQHLVCQQIKTKVRVKEELNGRCLYQVSSSQKEIIDPAEEANNIAIANNTNQQQQQQQQQQ</sequence>
<dbReference type="Gene3D" id="2.130.10.130">
    <property type="entry name" value="Integrin alpha, N-terminal"/>
    <property type="match status" value="1"/>
</dbReference>
<proteinExistence type="predicted"/>